<gene>
    <name evidence="2" type="ORF">QFW81_06530</name>
</gene>
<proteinExistence type="predicted"/>
<dbReference type="PANTHER" id="PTHR40269">
    <property type="entry name" value="OUTER MEMBRANE PROTEIN-RELATED"/>
    <property type="match status" value="1"/>
</dbReference>
<sequence length="71" mass="7469">MFSREELDQMVASIALHPDPLLAQVLMAATYPGNVADAVAWSRAHPDAKGTMPCAWSPTSAGGLPLPLRPA</sequence>
<keyword evidence="3" id="KW-1185">Reference proteome</keyword>
<organism evidence="2 3">
    <name type="scientific">Luteimonas kalidii</name>
    <dbReference type="NCBI Taxonomy" id="3042025"/>
    <lineage>
        <taxon>Bacteria</taxon>
        <taxon>Pseudomonadati</taxon>
        <taxon>Pseudomonadota</taxon>
        <taxon>Gammaproteobacteria</taxon>
        <taxon>Lysobacterales</taxon>
        <taxon>Lysobacteraceae</taxon>
        <taxon>Luteimonas</taxon>
    </lineage>
</organism>
<feature type="region of interest" description="Disordered" evidence="1">
    <location>
        <begin position="51"/>
        <end position="71"/>
    </location>
</feature>
<dbReference type="Proteomes" id="UP001156873">
    <property type="component" value="Unassembled WGS sequence"/>
</dbReference>
<dbReference type="EMBL" id="JARXRO010000014">
    <property type="protein sequence ID" value="MDH5833580.1"/>
    <property type="molecule type" value="Genomic_DNA"/>
</dbReference>
<name>A0ABT6JSY4_9GAMM</name>
<evidence type="ECO:0000256" key="1">
    <source>
        <dbReference type="SAM" id="MobiDB-lite"/>
    </source>
</evidence>
<reference evidence="2 3" key="1">
    <citation type="submission" date="2023-04" db="EMBL/GenBank/DDBJ databases">
        <title>Luteimonas sp. M1R5S59.</title>
        <authorList>
            <person name="Sun J.-Q."/>
        </authorList>
    </citation>
    <scope>NUCLEOTIDE SEQUENCE [LARGE SCALE GENOMIC DNA]</scope>
    <source>
        <strain evidence="2 3">M1R5S59</strain>
    </source>
</reference>
<evidence type="ECO:0000313" key="3">
    <source>
        <dbReference type="Proteomes" id="UP001156873"/>
    </source>
</evidence>
<dbReference type="PANTHER" id="PTHR40269:SF1">
    <property type="entry name" value="OUTER MEMBRANE PROTEIN"/>
    <property type="match status" value="1"/>
</dbReference>
<accession>A0ABT6JSY4</accession>
<dbReference type="RefSeq" id="WP_280577860.1">
    <property type="nucleotide sequence ID" value="NZ_JARXRO010000014.1"/>
</dbReference>
<protein>
    <submittedName>
        <fullName evidence="2">DUF3300 domain-containing protein</fullName>
    </submittedName>
</protein>
<dbReference type="Pfam" id="PF11737">
    <property type="entry name" value="DUF3300"/>
    <property type="match status" value="1"/>
</dbReference>
<evidence type="ECO:0000313" key="2">
    <source>
        <dbReference type="EMBL" id="MDH5833580.1"/>
    </source>
</evidence>
<comment type="caution">
    <text evidence="2">The sequence shown here is derived from an EMBL/GenBank/DDBJ whole genome shotgun (WGS) entry which is preliminary data.</text>
</comment>
<dbReference type="InterPro" id="IPR021728">
    <property type="entry name" value="DUF3300"/>
</dbReference>